<evidence type="ECO:0000256" key="4">
    <source>
        <dbReference type="ARBA" id="ARBA00023163"/>
    </source>
</evidence>
<keyword evidence="6" id="KW-0175">Coiled coil</keyword>
<dbReference type="GO" id="GO:0035497">
    <property type="term" value="F:cAMP response element binding"/>
    <property type="evidence" value="ECO:0007669"/>
    <property type="project" value="TreeGrafter"/>
</dbReference>
<keyword evidence="5" id="KW-0539">Nucleus</keyword>
<dbReference type="OrthoDB" id="674948at2759"/>
<evidence type="ECO:0000256" key="7">
    <source>
        <dbReference type="SAM" id="MobiDB-lite"/>
    </source>
</evidence>
<evidence type="ECO:0000313" key="9">
    <source>
        <dbReference type="EMBL" id="KAF8569697.1"/>
    </source>
</evidence>
<dbReference type="SUPFAM" id="SSF57959">
    <property type="entry name" value="Leucine zipper domain"/>
    <property type="match status" value="1"/>
</dbReference>
<proteinExistence type="predicted"/>
<sequence>MTETHDLDDFLDIDTSDFCLSSSDQPWMSEVFDDIKASQLSHDDLLTDAVSELMTCKSELPDIDLLSENNELLVEVDNCVESCGSVESFPTVPIPDQDKSGNSSGYASGVLSSGTPSPTNSSQSSGDSLHNQTCKRNQTTAVLEVPCITKKLKLESYNTVDTVVRIPEDKIEPKQPAVFRALSTISPGGNNRVRFIVRPHQIVSIENKHKPCLENSTGIKRVRTISRSQLEQNTFNQRGMANSSLSFTNKVSAPFHFARTYDPKLRQSTVTASQSSSDSDIHEGFEDDGVAAYSEVCPDAKHLDTFEFSSSFSALSRPKHMTVAPKGCTFNRSDSLTPKLQNMNGLPYEETSDSDYIHQSRLNSHHTFRGQVPQSGLLVLSDEEKRTMLAEGYTIPTRLPLTKQEERNLKKVRRKIKNKLSAQESRRKKKEYVEALERKLNVCVQENLDLKRRNDSLESNNRSLLGQLRLMQQLLNKPKNHASSNSTTNTGANNATTHSDLPKSGSRNSNGTTTNSGGGGSASTCLMVFALCFAALLVGQPTDLRYRTSLDAGLTFGPQQHHGFWNKLITKGPSGLVSGSLHEVGYTWSSNHADQPEGSPHRIRLESAGIQSNWPGDSPHWAAIANARGRRMERINRAVLGSTNVSHANSRHAAHTDHRQNYPNLVTTSRSRLLGSADEMEERAAPQKSLWAYLFGVTWQRRSIAVCVGHEHSASLDAGPLFSLDSNQIDNTPVEFKSVHNRTSPHATVSLHTSLISVTNSS</sequence>
<evidence type="ECO:0000256" key="3">
    <source>
        <dbReference type="ARBA" id="ARBA00023125"/>
    </source>
</evidence>
<dbReference type="PROSITE" id="PS00036">
    <property type="entry name" value="BZIP_BASIC"/>
    <property type="match status" value="1"/>
</dbReference>
<feature type="region of interest" description="Disordered" evidence="7">
    <location>
        <begin position="90"/>
        <end position="133"/>
    </location>
</feature>
<organism evidence="9 10">
    <name type="scientific">Paragonimus westermani</name>
    <dbReference type="NCBI Taxonomy" id="34504"/>
    <lineage>
        <taxon>Eukaryota</taxon>
        <taxon>Metazoa</taxon>
        <taxon>Spiralia</taxon>
        <taxon>Lophotrochozoa</taxon>
        <taxon>Platyhelminthes</taxon>
        <taxon>Trematoda</taxon>
        <taxon>Digenea</taxon>
        <taxon>Plagiorchiida</taxon>
        <taxon>Troglotremata</taxon>
        <taxon>Troglotrematidae</taxon>
        <taxon>Paragonimus</taxon>
    </lineage>
</organism>
<evidence type="ECO:0000313" key="10">
    <source>
        <dbReference type="Proteomes" id="UP000699462"/>
    </source>
</evidence>
<dbReference type="AlphaFoldDB" id="A0A8T0DSI3"/>
<comment type="caution">
    <text evidence="9">The sequence shown here is derived from an EMBL/GenBank/DDBJ whole genome shotgun (WGS) entry which is preliminary data.</text>
</comment>
<dbReference type="Pfam" id="PF00170">
    <property type="entry name" value="bZIP_1"/>
    <property type="match status" value="1"/>
</dbReference>
<feature type="coiled-coil region" evidence="6">
    <location>
        <begin position="402"/>
        <end position="467"/>
    </location>
</feature>
<comment type="subcellular location">
    <subcellularLocation>
        <location evidence="1">Nucleus</location>
    </subcellularLocation>
</comment>
<evidence type="ECO:0000256" key="2">
    <source>
        <dbReference type="ARBA" id="ARBA00023015"/>
    </source>
</evidence>
<keyword evidence="10" id="KW-1185">Reference proteome</keyword>
<feature type="compositionally biased region" description="Polar residues" evidence="7">
    <location>
        <begin position="100"/>
        <end position="133"/>
    </location>
</feature>
<evidence type="ECO:0000256" key="6">
    <source>
        <dbReference type="SAM" id="Coils"/>
    </source>
</evidence>
<feature type="domain" description="BZIP" evidence="8">
    <location>
        <begin position="408"/>
        <end position="471"/>
    </location>
</feature>
<evidence type="ECO:0000256" key="1">
    <source>
        <dbReference type="ARBA" id="ARBA00004123"/>
    </source>
</evidence>
<accession>A0A8T0DSI3</accession>
<dbReference type="CDD" id="cd14689">
    <property type="entry name" value="bZIP_CREB3"/>
    <property type="match status" value="1"/>
</dbReference>
<dbReference type="Gene3D" id="1.20.5.170">
    <property type="match status" value="1"/>
</dbReference>
<name>A0A8T0DSI3_9TREM</name>
<keyword evidence="3" id="KW-0238">DNA-binding</keyword>
<gene>
    <name evidence="9" type="ORF">P879_05202</name>
</gene>
<dbReference type="PROSITE" id="PS50217">
    <property type="entry name" value="BZIP"/>
    <property type="match status" value="1"/>
</dbReference>
<dbReference type="PANTHER" id="PTHR46004">
    <property type="entry name" value="CYCLIC AMP RESPONSE ELEMENT-BINDING PROTEIN A"/>
    <property type="match status" value="1"/>
</dbReference>
<feature type="region of interest" description="Disordered" evidence="7">
    <location>
        <begin position="479"/>
        <end position="518"/>
    </location>
</feature>
<dbReference type="EMBL" id="JTDF01001669">
    <property type="protein sequence ID" value="KAF8569697.1"/>
    <property type="molecule type" value="Genomic_DNA"/>
</dbReference>
<evidence type="ECO:0000259" key="8">
    <source>
        <dbReference type="PROSITE" id="PS50217"/>
    </source>
</evidence>
<dbReference type="GO" id="GO:0005634">
    <property type="term" value="C:nucleus"/>
    <property type="evidence" value="ECO:0007669"/>
    <property type="project" value="UniProtKB-SubCell"/>
</dbReference>
<keyword evidence="2" id="KW-0805">Transcription regulation</keyword>
<dbReference type="SMART" id="SM00338">
    <property type="entry name" value="BRLZ"/>
    <property type="match status" value="1"/>
</dbReference>
<dbReference type="GO" id="GO:0000981">
    <property type="term" value="F:DNA-binding transcription factor activity, RNA polymerase II-specific"/>
    <property type="evidence" value="ECO:0007669"/>
    <property type="project" value="TreeGrafter"/>
</dbReference>
<reference evidence="9 10" key="1">
    <citation type="submission" date="2019-07" db="EMBL/GenBank/DDBJ databases">
        <title>Annotation for the trematode Paragonimus westermani.</title>
        <authorList>
            <person name="Choi Y.-J."/>
        </authorList>
    </citation>
    <scope>NUCLEOTIDE SEQUENCE [LARGE SCALE GENOMIC DNA]</scope>
    <source>
        <strain evidence="9">180907_Pwestermani</strain>
    </source>
</reference>
<feature type="compositionally biased region" description="Low complexity" evidence="7">
    <location>
        <begin position="479"/>
        <end position="515"/>
    </location>
</feature>
<evidence type="ECO:0000256" key="5">
    <source>
        <dbReference type="ARBA" id="ARBA00023242"/>
    </source>
</evidence>
<dbReference type="InterPro" id="IPR004827">
    <property type="entry name" value="bZIP"/>
</dbReference>
<dbReference type="Proteomes" id="UP000699462">
    <property type="component" value="Unassembled WGS sequence"/>
</dbReference>
<protein>
    <recommendedName>
        <fullName evidence="8">BZIP domain-containing protein</fullName>
    </recommendedName>
</protein>
<keyword evidence="4" id="KW-0804">Transcription</keyword>
<dbReference type="PANTHER" id="PTHR46004:SF3">
    <property type="entry name" value="CYCLIC AMP RESPONSE ELEMENT-BINDING PROTEIN A"/>
    <property type="match status" value="1"/>
</dbReference>
<dbReference type="InterPro" id="IPR046347">
    <property type="entry name" value="bZIP_sf"/>
</dbReference>